<comment type="caution">
    <text evidence="1">The sequence shown here is derived from an EMBL/GenBank/DDBJ whole genome shotgun (WGS) entry which is preliminary data.</text>
</comment>
<accession>A0A6N8U6C5</accession>
<dbReference type="PROSITE" id="PS51197">
    <property type="entry name" value="HTH_RRF2_2"/>
    <property type="match status" value="1"/>
</dbReference>
<dbReference type="PANTHER" id="PTHR33221:SF15">
    <property type="entry name" value="HTH-TYPE TRANSCRIPTIONAL REGULATOR YWGB-RELATED"/>
    <property type="match status" value="1"/>
</dbReference>
<dbReference type="InterPro" id="IPR036390">
    <property type="entry name" value="WH_DNA-bd_sf"/>
</dbReference>
<proteinExistence type="predicted"/>
<dbReference type="SUPFAM" id="SSF46785">
    <property type="entry name" value="Winged helix' DNA-binding domain"/>
    <property type="match status" value="1"/>
</dbReference>
<gene>
    <name evidence="1" type="ORF">GSF08_03830</name>
</gene>
<reference evidence="1 2" key="1">
    <citation type="submission" date="2019-12" db="EMBL/GenBank/DDBJ databases">
        <authorList>
            <person name="Yang R."/>
        </authorList>
    </citation>
    <scope>NUCLEOTIDE SEQUENCE [LARGE SCALE GENOMIC DNA]</scope>
    <source>
        <strain evidence="1 2">DONG20-135</strain>
    </source>
</reference>
<organism evidence="1 2">
    <name type="scientific">Copranaerobaculum intestinale</name>
    <dbReference type="NCBI Taxonomy" id="2692629"/>
    <lineage>
        <taxon>Bacteria</taxon>
        <taxon>Bacillati</taxon>
        <taxon>Bacillota</taxon>
        <taxon>Erysipelotrichia</taxon>
        <taxon>Erysipelotrichales</taxon>
        <taxon>Erysipelotrichaceae</taxon>
        <taxon>Copranaerobaculum</taxon>
    </lineage>
</organism>
<dbReference type="RefSeq" id="WP_160624490.1">
    <property type="nucleotide sequence ID" value="NZ_WUUQ01000001.1"/>
</dbReference>
<dbReference type="Pfam" id="PF02082">
    <property type="entry name" value="Rrf2"/>
    <property type="match status" value="1"/>
</dbReference>
<evidence type="ECO:0000313" key="2">
    <source>
        <dbReference type="Proteomes" id="UP000434036"/>
    </source>
</evidence>
<reference evidence="1 2" key="2">
    <citation type="submission" date="2020-01" db="EMBL/GenBank/DDBJ databases">
        <title>Clostridiaceae sp. nov. isolated from the gut of human by culturomics.</title>
        <authorList>
            <person name="Chang Y."/>
        </authorList>
    </citation>
    <scope>NUCLEOTIDE SEQUENCE [LARGE SCALE GENOMIC DNA]</scope>
    <source>
        <strain evidence="1 2">DONG20-135</strain>
    </source>
</reference>
<keyword evidence="2" id="KW-1185">Reference proteome</keyword>
<name>A0A6N8U6C5_9FIRM</name>
<evidence type="ECO:0000313" key="1">
    <source>
        <dbReference type="EMBL" id="MXQ73065.1"/>
    </source>
</evidence>
<dbReference type="GO" id="GO:0003700">
    <property type="term" value="F:DNA-binding transcription factor activity"/>
    <property type="evidence" value="ECO:0007669"/>
    <property type="project" value="TreeGrafter"/>
</dbReference>
<dbReference type="AlphaFoldDB" id="A0A6N8U6C5"/>
<protein>
    <submittedName>
        <fullName evidence="1">Transcriptional regulator</fullName>
    </submittedName>
</protein>
<dbReference type="InterPro" id="IPR000944">
    <property type="entry name" value="Tscrpt_reg_Rrf2"/>
</dbReference>
<dbReference type="GO" id="GO:0005829">
    <property type="term" value="C:cytosol"/>
    <property type="evidence" value="ECO:0007669"/>
    <property type="project" value="TreeGrafter"/>
</dbReference>
<dbReference type="Gene3D" id="1.10.10.10">
    <property type="entry name" value="Winged helix-like DNA-binding domain superfamily/Winged helix DNA-binding domain"/>
    <property type="match status" value="1"/>
</dbReference>
<dbReference type="EMBL" id="WUUQ01000001">
    <property type="protein sequence ID" value="MXQ73065.1"/>
    <property type="molecule type" value="Genomic_DNA"/>
</dbReference>
<sequence length="143" mass="16087">MTSEFTIALHALVFLNHHDKTMTSDEIAVNVCTNPARVRKVLSKLKKADLLETREGSRDGGYRFHHKSESVTLLMVYQALHERIISNSWHSGSMDIGCLISSNMAAIMDDIVLELDEACRNKLSEITIKDVNDKIFGKRGIEV</sequence>
<dbReference type="Proteomes" id="UP000434036">
    <property type="component" value="Unassembled WGS sequence"/>
</dbReference>
<dbReference type="PANTHER" id="PTHR33221">
    <property type="entry name" value="WINGED HELIX-TURN-HELIX TRANSCRIPTIONAL REGULATOR, RRF2 FAMILY"/>
    <property type="match status" value="1"/>
</dbReference>
<dbReference type="InterPro" id="IPR036388">
    <property type="entry name" value="WH-like_DNA-bd_sf"/>
</dbReference>